<evidence type="ECO:0000313" key="2">
    <source>
        <dbReference type="Proteomes" id="UP000054166"/>
    </source>
</evidence>
<sequence length="55" mass="6016">MLSGMVKKVTAVIDRSFLEGIGELGEGNLDAWLESDVRDPVSFRLTLAYMDGSQP</sequence>
<dbReference type="HOGENOM" id="CLU_3033218_0_0_1"/>
<dbReference type="InParanoid" id="A0A0C3EW76"/>
<protein>
    <submittedName>
        <fullName evidence="1">Uncharacterized protein</fullName>
    </submittedName>
</protein>
<dbReference type="Proteomes" id="UP000054166">
    <property type="component" value="Unassembled WGS sequence"/>
</dbReference>
<proteinExistence type="predicted"/>
<keyword evidence="2" id="KW-1185">Reference proteome</keyword>
<name>A0A0C3EW76_PILCF</name>
<gene>
    <name evidence="1" type="ORF">PILCRDRAFT_825994</name>
</gene>
<reference evidence="1 2" key="1">
    <citation type="submission" date="2014-04" db="EMBL/GenBank/DDBJ databases">
        <authorList>
            <consortium name="DOE Joint Genome Institute"/>
            <person name="Kuo A."/>
            <person name="Tarkka M."/>
            <person name="Buscot F."/>
            <person name="Kohler A."/>
            <person name="Nagy L.G."/>
            <person name="Floudas D."/>
            <person name="Copeland A."/>
            <person name="Barry K.W."/>
            <person name="Cichocki N."/>
            <person name="Veneault-Fourrey C."/>
            <person name="LaButti K."/>
            <person name="Lindquist E.A."/>
            <person name="Lipzen A."/>
            <person name="Lundell T."/>
            <person name="Morin E."/>
            <person name="Murat C."/>
            <person name="Sun H."/>
            <person name="Tunlid A."/>
            <person name="Henrissat B."/>
            <person name="Grigoriev I.V."/>
            <person name="Hibbett D.S."/>
            <person name="Martin F."/>
            <person name="Nordberg H.P."/>
            <person name="Cantor M.N."/>
            <person name="Hua S.X."/>
        </authorList>
    </citation>
    <scope>NUCLEOTIDE SEQUENCE [LARGE SCALE GENOMIC DNA]</scope>
    <source>
        <strain evidence="1 2">F 1598</strain>
    </source>
</reference>
<dbReference type="AlphaFoldDB" id="A0A0C3EW76"/>
<evidence type="ECO:0000313" key="1">
    <source>
        <dbReference type="EMBL" id="KIM76770.1"/>
    </source>
</evidence>
<accession>A0A0C3EW76</accession>
<organism evidence="1 2">
    <name type="scientific">Piloderma croceum (strain F 1598)</name>
    <dbReference type="NCBI Taxonomy" id="765440"/>
    <lineage>
        <taxon>Eukaryota</taxon>
        <taxon>Fungi</taxon>
        <taxon>Dikarya</taxon>
        <taxon>Basidiomycota</taxon>
        <taxon>Agaricomycotina</taxon>
        <taxon>Agaricomycetes</taxon>
        <taxon>Agaricomycetidae</taxon>
        <taxon>Atheliales</taxon>
        <taxon>Atheliaceae</taxon>
        <taxon>Piloderma</taxon>
    </lineage>
</organism>
<dbReference type="EMBL" id="KN833031">
    <property type="protein sequence ID" value="KIM76770.1"/>
    <property type="molecule type" value="Genomic_DNA"/>
</dbReference>
<reference evidence="2" key="2">
    <citation type="submission" date="2015-01" db="EMBL/GenBank/DDBJ databases">
        <title>Evolutionary Origins and Diversification of the Mycorrhizal Mutualists.</title>
        <authorList>
            <consortium name="DOE Joint Genome Institute"/>
            <consortium name="Mycorrhizal Genomics Consortium"/>
            <person name="Kohler A."/>
            <person name="Kuo A."/>
            <person name="Nagy L.G."/>
            <person name="Floudas D."/>
            <person name="Copeland A."/>
            <person name="Barry K.W."/>
            <person name="Cichocki N."/>
            <person name="Veneault-Fourrey C."/>
            <person name="LaButti K."/>
            <person name="Lindquist E.A."/>
            <person name="Lipzen A."/>
            <person name="Lundell T."/>
            <person name="Morin E."/>
            <person name="Murat C."/>
            <person name="Riley R."/>
            <person name="Ohm R."/>
            <person name="Sun H."/>
            <person name="Tunlid A."/>
            <person name="Henrissat B."/>
            <person name="Grigoriev I.V."/>
            <person name="Hibbett D.S."/>
            <person name="Martin F."/>
        </authorList>
    </citation>
    <scope>NUCLEOTIDE SEQUENCE [LARGE SCALE GENOMIC DNA]</scope>
    <source>
        <strain evidence="2">F 1598</strain>
    </source>
</reference>